<dbReference type="RefSeq" id="WP_025048329.1">
    <property type="nucleotide sequence ID" value="NZ_CP068998.1"/>
</dbReference>
<proteinExistence type="predicted"/>
<evidence type="ECO:0000259" key="1">
    <source>
        <dbReference type="Pfam" id="PF24891"/>
    </source>
</evidence>
<organism evidence="2 3">
    <name type="scientific">Sulfitobacter mediterraneus</name>
    <dbReference type="NCBI Taxonomy" id="83219"/>
    <lineage>
        <taxon>Bacteria</taxon>
        <taxon>Pseudomonadati</taxon>
        <taxon>Pseudomonadota</taxon>
        <taxon>Alphaproteobacteria</taxon>
        <taxon>Rhodobacterales</taxon>
        <taxon>Roseobacteraceae</taxon>
        <taxon>Sulfitobacter</taxon>
    </lineage>
</organism>
<dbReference type="Proteomes" id="UP000244092">
    <property type="component" value="Unassembled WGS sequence"/>
</dbReference>
<evidence type="ECO:0000313" key="2">
    <source>
        <dbReference type="EMBL" id="PTX74699.1"/>
    </source>
</evidence>
<reference evidence="2 3" key="1">
    <citation type="submission" date="2018-04" db="EMBL/GenBank/DDBJ databases">
        <title>Genomic Encyclopedia of Archaeal and Bacterial Type Strains, Phase II (KMG-II): from individual species to whole genera.</title>
        <authorList>
            <person name="Goeker M."/>
        </authorList>
    </citation>
    <scope>NUCLEOTIDE SEQUENCE [LARGE SCALE GENOMIC DNA]</scope>
    <source>
        <strain evidence="2 3">DSM 12244</strain>
    </source>
</reference>
<dbReference type="GeneID" id="72437395"/>
<name>A0A2T6CGS3_9RHOB</name>
<dbReference type="InterPro" id="IPR056644">
    <property type="entry name" value="DUF7742"/>
</dbReference>
<evidence type="ECO:0000313" key="3">
    <source>
        <dbReference type="Proteomes" id="UP000244092"/>
    </source>
</evidence>
<dbReference type="Pfam" id="PF24891">
    <property type="entry name" value="DUF7742"/>
    <property type="match status" value="1"/>
</dbReference>
<protein>
    <recommendedName>
        <fullName evidence="1">DUF7742 domain-containing protein</fullName>
    </recommendedName>
</protein>
<comment type="caution">
    <text evidence="2">The sequence shown here is derived from an EMBL/GenBank/DDBJ whole genome shotgun (WGS) entry which is preliminary data.</text>
</comment>
<accession>A0A2T6CGS3</accession>
<dbReference type="AlphaFoldDB" id="A0A2T6CGS3"/>
<gene>
    <name evidence="2" type="ORF">C8N31_103176</name>
</gene>
<dbReference type="EMBL" id="QBKU01000003">
    <property type="protein sequence ID" value="PTX74699.1"/>
    <property type="molecule type" value="Genomic_DNA"/>
</dbReference>
<dbReference type="OrthoDB" id="7863415at2"/>
<feature type="domain" description="DUF7742" evidence="1">
    <location>
        <begin position="2"/>
        <end position="88"/>
    </location>
</feature>
<sequence length="97" mass="10808">MRRVLWSDVTTAARAVLAARPARRESFAAALVVQASHADKYTRRLGRDHPSWGNGTLLAAARKHALAAERSFDDRDYAQCCLLVLTALDRFRATKNL</sequence>